<dbReference type="STRING" id="4081.A0A3Q7IIE1"/>
<keyword evidence="7" id="KW-1185">Reference proteome</keyword>
<dbReference type="CDD" id="cd09272">
    <property type="entry name" value="RNase_HI_RT_Ty1"/>
    <property type="match status" value="1"/>
</dbReference>
<evidence type="ECO:0000256" key="4">
    <source>
        <dbReference type="ARBA" id="ARBA00022821"/>
    </source>
</evidence>
<dbReference type="InterPro" id="IPR010851">
    <property type="entry name" value="DEFL"/>
</dbReference>
<dbReference type="Proteomes" id="UP000004994">
    <property type="component" value="Chromosome 10"/>
</dbReference>
<organism evidence="6">
    <name type="scientific">Solanum lycopersicum</name>
    <name type="common">Tomato</name>
    <name type="synonym">Lycopersicon esculentum</name>
    <dbReference type="NCBI Taxonomy" id="4081"/>
    <lineage>
        <taxon>Eukaryota</taxon>
        <taxon>Viridiplantae</taxon>
        <taxon>Streptophyta</taxon>
        <taxon>Embryophyta</taxon>
        <taxon>Tracheophyta</taxon>
        <taxon>Spermatophyta</taxon>
        <taxon>Magnoliopsida</taxon>
        <taxon>eudicotyledons</taxon>
        <taxon>Gunneridae</taxon>
        <taxon>Pentapetalae</taxon>
        <taxon>asterids</taxon>
        <taxon>lamiids</taxon>
        <taxon>Solanales</taxon>
        <taxon>Solanaceae</taxon>
        <taxon>Solanoideae</taxon>
        <taxon>Solaneae</taxon>
        <taxon>Solanum</taxon>
        <taxon>Solanum subgen. Lycopersicon</taxon>
    </lineage>
</organism>
<evidence type="ECO:0000256" key="3">
    <source>
        <dbReference type="ARBA" id="ARBA00022577"/>
    </source>
</evidence>
<dbReference type="AlphaFoldDB" id="A0A3Q7IIE1"/>
<evidence type="ECO:0000256" key="2">
    <source>
        <dbReference type="ARBA" id="ARBA00022529"/>
    </source>
</evidence>
<proteinExistence type="inferred from homology"/>
<dbReference type="Gramene" id="Solyc10g074431.1.1">
    <property type="protein sequence ID" value="Solyc10g074431.1.1"/>
    <property type="gene ID" value="Solyc10g074431.1"/>
</dbReference>
<dbReference type="PANTHER" id="PTHR11439">
    <property type="entry name" value="GAG-POL-RELATED RETROTRANSPOSON"/>
    <property type="match status" value="1"/>
</dbReference>
<keyword evidence="4" id="KW-0611">Plant defense</keyword>
<name>A0A3Q7IIE1_SOLLC</name>
<evidence type="ECO:0000256" key="5">
    <source>
        <dbReference type="ARBA" id="ARBA00023157"/>
    </source>
</evidence>
<reference evidence="6" key="1">
    <citation type="journal article" date="2012" name="Nature">
        <title>The tomato genome sequence provides insights into fleshy fruit evolution.</title>
        <authorList>
            <consortium name="Tomato Genome Consortium"/>
        </authorList>
    </citation>
    <scope>NUCLEOTIDE SEQUENCE [LARGE SCALE GENOMIC DNA]</scope>
    <source>
        <strain evidence="6">cv. Heinz 1706</strain>
    </source>
</reference>
<evidence type="ECO:0000256" key="1">
    <source>
        <dbReference type="ARBA" id="ARBA00006722"/>
    </source>
</evidence>
<dbReference type="EnsemblPlants" id="Solyc10g074431.1.1">
    <property type="protein sequence ID" value="Solyc10g074431.1.1"/>
    <property type="gene ID" value="Solyc10g074431.1"/>
</dbReference>
<keyword evidence="2" id="KW-0929">Antimicrobial</keyword>
<dbReference type="GO" id="GO:0031640">
    <property type="term" value="P:killing of cells of another organism"/>
    <property type="evidence" value="ECO:0007669"/>
    <property type="project" value="UniProtKB-KW"/>
</dbReference>
<dbReference type="Pfam" id="PF07333">
    <property type="entry name" value="SLR1-BP"/>
    <property type="match status" value="1"/>
</dbReference>
<accession>A0A3Q7IIE1</accession>
<dbReference type="PANTHER" id="PTHR11439:SF478">
    <property type="entry name" value="REVERSE TRANSCRIPTASE TY1_COPIA-TYPE DOMAIN-CONTAINING PROTEIN"/>
    <property type="match status" value="1"/>
</dbReference>
<sequence>MSAKPTNTLQGFCDADWGTCINSRRSITGYMIMFGNSFISWKSKKLPADPRSLTEAEYRSLASTVAEVALDISQVNAQHRCTKILNPKGCVLSDCKKECFQKYNENGLCSSGGTIGQYVCTCV</sequence>
<dbReference type="GO" id="GO:0050832">
    <property type="term" value="P:defense response to fungus"/>
    <property type="evidence" value="ECO:0007669"/>
    <property type="project" value="UniProtKB-KW"/>
</dbReference>
<reference evidence="6" key="2">
    <citation type="submission" date="2019-01" db="UniProtKB">
        <authorList>
            <consortium name="EnsemblPlants"/>
        </authorList>
    </citation>
    <scope>IDENTIFICATION</scope>
    <source>
        <strain evidence="6">cv. Heinz 1706</strain>
    </source>
</reference>
<keyword evidence="3" id="KW-0295">Fungicide</keyword>
<keyword evidence="5" id="KW-1015">Disulfide bond</keyword>
<protein>
    <submittedName>
        <fullName evidence="6">Uncharacterized protein</fullName>
    </submittedName>
</protein>
<comment type="similarity">
    <text evidence="1">Belongs to the DEFL family.</text>
</comment>
<evidence type="ECO:0000313" key="6">
    <source>
        <dbReference type="EnsemblPlants" id="Solyc10g074431.1.1"/>
    </source>
</evidence>
<evidence type="ECO:0000313" key="7">
    <source>
        <dbReference type="Proteomes" id="UP000004994"/>
    </source>
</evidence>
<dbReference type="InParanoid" id="A0A3Q7IIE1"/>